<dbReference type="GO" id="GO:0019432">
    <property type="term" value="P:triglyceride biosynthetic process"/>
    <property type="evidence" value="ECO:0007669"/>
    <property type="project" value="TreeGrafter"/>
</dbReference>
<evidence type="ECO:0000256" key="1">
    <source>
        <dbReference type="ARBA" id="ARBA00004370"/>
    </source>
</evidence>
<dbReference type="Proteomes" id="UP000887540">
    <property type="component" value="Unplaced"/>
</dbReference>
<keyword evidence="9 14" id="KW-0472">Membrane</keyword>
<feature type="domain" description="Phospholipid/glycerol acyltransferase" evidence="15">
    <location>
        <begin position="311"/>
        <end position="422"/>
    </location>
</feature>
<feature type="transmembrane region" description="Helical" evidence="14">
    <location>
        <begin position="224"/>
        <end position="244"/>
    </location>
</feature>
<dbReference type="GO" id="GO:0016020">
    <property type="term" value="C:membrane"/>
    <property type="evidence" value="ECO:0007669"/>
    <property type="project" value="UniProtKB-SubCell"/>
</dbReference>
<evidence type="ECO:0000256" key="12">
    <source>
        <dbReference type="ARBA" id="ARBA00023315"/>
    </source>
</evidence>
<organism evidence="16 17">
    <name type="scientific">Acrobeloides nanus</name>
    <dbReference type="NCBI Taxonomy" id="290746"/>
    <lineage>
        <taxon>Eukaryota</taxon>
        <taxon>Metazoa</taxon>
        <taxon>Ecdysozoa</taxon>
        <taxon>Nematoda</taxon>
        <taxon>Chromadorea</taxon>
        <taxon>Rhabditida</taxon>
        <taxon>Tylenchina</taxon>
        <taxon>Cephalobomorpha</taxon>
        <taxon>Cephaloboidea</taxon>
        <taxon>Cephalobidae</taxon>
        <taxon>Acrobeloides</taxon>
    </lineage>
</organism>
<accession>A0A914DMM1</accession>
<keyword evidence="16" id="KW-1185">Reference proteome</keyword>
<dbReference type="GO" id="GO:0005783">
    <property type="term" value="C:endoplasmic reticulum"/>
    <property type="evidence" value="ECO:0007669"/>
    <property type="project" value="TreeGrafter"/>
</dbReference>
<dbReference type="CDD" id="cd07991">
    <property type="entry name" value="LPLAT_LPCAT1-like"/>
    <property type="match status" value="1"/>
</dbReference>
<feature type="transmembrane region" description="Helical" evidence="14">
    <location>
        <begin position="250"/>
        <end position="270"/>
    </location>
</feature>
<evidence type="ECO:0000259" key="15">
    <source>
        <dbReference type="SMART" id="SM00563"/>
    </source>
</evidence>
<evidence type="ECO:0000256" key="4">
    <source>
        <dbReference type="ARBA" id="ARBA00022516"/>
    </source>
</evidence>
<dbReference type="Pfam" id="PF01553">
    <property type="entry name" value="Acyltransferase"/>
    <property type="match status" value="1"/>
</dbReference>
<sequence>MVVTIESLLVISTLLFPPVLFIVILILILASFGTSLGLRERYVGLLISIFEWSARQIQTTAELKRRESRLFYAGEDDETDEDEGYVDPMFDRWKEMPDDVDSGIAFTQCTSPTIRSNISFSSLAQRRQESNASLASSTSARCRHASGQSSIIARETTLHLDDLDDFADTTYVNSRGWAVVQDSLFFVKAGVEAIIEDEVTSRFQAEQLASWNMMTRTSIRFYQFINWKLTLLWILGWFFRYVILTPLRCVIFMIGMGVLILTTALVGLVPEGKMKRFLNERCMLASYQILGRAVSAVIYFHDVQNKAKNGGICVANHTSPLDVMILSTDNVYALVGQQHGGLLGFIQRTLSRASAHIWFERSESKDRSHVVNILKEHVDDPNKLPILIFPEGTCINNTSVMMFKKGSFEVGAKVYPIAMKYDSRFGDAFWNSSEQSWAQYICQLMTSWATVCDVWYLPPMERLPDESAIDFANRVKKTIAVRGGLVDLDWDGQLKRSKVPPRLVAKQQEK</sequence>
<evidence type="ECO:0000256" key="11">
    <source>
        <dbReference type="ARBA" id="ARBA00023264"/>
    </source>
</evidence>
<comment type="pathway">
    <text evidence="2">Lipid metabolism.</text>
</comment>
<comment type="subcellular location">
    <subcellularLocation>
        <location evidence="1">Membrane</location>
    </subcellularLocation>
</comment>
<evidence type="ECO:0000256" key="14">
    <source>
        <dbReference type="SAM" id="Phobius"/>
    </source>
</evidence>
<dbReference type="InterPro" id="IPR002123">
    <property type="entry name" value="Plipid/glycerol_acylTrfase"/>
</dbReference>
<evidence type="ECO:0000256" key="7">
    <source>
        <dbReference type="ARBA" id="ARBA00022989"/>
    </source>
</evidence>
<keyword evidence="6 14" id="KW-0812">Transmembrane</keyword>
<evidence type="ECO:0000256" key="13">
    <source>
        <dbReference type="ARBA" id="ARBA00025707"/>
    </source>
</evidence>
<comment type="pathway">
    <text evidence="13">Phospholipid metabolism.</text>
</comment>
<dbReference type="WBParaSite" id="ACRNAN_scaffold2926.g9191.t1">
    <property type="protein sequence ID" value="ACRNAN_scaffold2926.g9191.t1"/>
    <property type="gene ID" value="ACRNAN_scaffold2926.g9191"/>
</dbReference>
<dbReference type="PANTHER" id="PTHR23063:SF2">
    <property type="entry name" value="GLYCEROL-3-PHOSPHATE ACYLTRANSFERASE 4, ISOFORM D-RELATED"/>
    <property type="match status" value="1"/>
</dbReference>
<keyword evidence="7 14" id="KW-1133">Transmembrane helix</keyword>
<keyword evidence="8" id="KW-0443">Lipid metabolism</keyword>
<evidence type="ECO:0000256" key="5">
    <source>
        <dbReference type="ARBA" id="ARBA00022679"/>
    </source>
</evidence>
<keyword evidence="4" id="KW-0444">Lipid biosynthesis</keyword>
<dbReference type="AlphaFoldDB" id="A0A914DMM1"/>
<reference evidence="17" key="1">
    <citation type="submission" date="2022-11" db="UniProtKB">
        <authorList>
            <consortium name="WormBaseParasite"/>
        </authorList>
    </citation>
    <scope>IDENTIFICATION</scope>
</reference>
<dbReference type="PANTHER" id="PTHR23063">
    <property type="entry name" value="PHOSPHOLIPID ACYLTRANSFERASE"/>
    <property type="match status" value="1"/>
</dbReference>
<evidence type="ECO:0000256" key="10">
    <source>
        <dbReference type="ARBA" id="ARBA00023209"/>
    </source>
</evidence>
<keyword evidence="5" id="KW-0808">Transferase</keyword>
<evidence type="ECO:0000256" key="3">
    <source>
        <dbReference type="ARBA" id="ARBA00008655"/>
    </source>
</evidence>
<evidence type="ECO:0000256" key="6">
    <source>
        <dbReference type="ARBA" id="ARBA00022692"/>
    </source>
</evidence>
<proteinExistence type="inferred from homology"/>
<dbReference type="SMART" id="SM00563">
    <property type="entry name" value="PlsC"/>
    <property type="match status" value="1"/>
</dbReference>
<evidence type="ECO:0000256" key="2">
    <source>
        <dbReference type="ARBA" id="ARBA00005189"/>
    </source>
</evidence>
<name>A0A914DMM1_9BILA</name>
<evidence type="ECO:0000256" key="8">
    <source>
        <dbReference type="ARBA" id="ARBA00023098"/>
    </source>
</evidence>
<protein>
    <submittedName>
        <fullName evidence="17">Phospholipid/glycerol acyltransferase domain-containing protein</fullName>
    </submittedName>
</protein>
<comment type="similarity">
    <text evidence="3">Belongs to the 1-acyl-sn-glycerol-3-phosphate acyltransferase family.</text>
</comment>
<keyword evidence="12" id="KW-0012">Acyltransferase</keyword>
<evidence type="ECO:0000313" key="16">
    <source>
        <dbReference type="Proteomes" id="UP000887540"/>
    </source>
</evidence>
<dbReference type="GO" id="GO:0008654">
    <property type="term" value="P:phospholipid biosynthetic process"/>
    <property type="evidence" value="ECO:0007669"/>
    <property type="project" value="UniProtKB-KW"/>
</dbReference>
<evidence type="ECO:0000313" key="17">
    <source>
        <dbReference type="WBParaSite" id="ACRNAN_scaffold2926.g9191.t1"/>
    </source>
</evidence>
<feature type="transmembrane region" description="Helical" evidence="14">
    <location>
        <begin position="15"/>
        <end position="38"/>
    </location>
</feature>
<dbReference type="SUPFAM" id="SSF69593">
    <property type="entry name" value="Glycerol-3-phosphate (1)-acyltransferase"/>
    <property type="match status" value="1"/>
</dbReference>
<keyword evidence="11" id="KW-1208">Phospholipid metabolism</keyword>
<keyword evidence="10" id="KW-0594">Phospholipid biosynthesis</keyword>
<dbReference type="GO" id="GO:0004366">
    <property type="term" value="F:glycerol-3-phosphate O-acyltransferase activity"/>
    <property type="evidence" value="ECO:0007669"/>
    <property type="project" value="TreeGrafter"/>
</dbReference>
<evidence type="ECO:0000256" key="9">
    <source>
        <dbReference type="ARBA" id="ARBA00023136"/>
    </source>
</evidence>
<dbReference type="InterPro" id="IPR045252">
    <property type="entry name" value="LPCAT1-like"/>
</dbReference>